<dbReference type="Pfam" id="PF20656">
    <property type="entry name" value="MS_N"/>
    <property type="match status" value="1"/>
</dbReference>
<feature type="domain" description="Malate synthase N-terminal" evidence="1">
    <location>
        <begin position="4"/>
        <end position="33"/>
    </location>
</feature>
<accession>A0ABV8B293</accession>
<evidence type="ECO:0000313" key="2">
    <source>
        <dbReference type="EMBL" id="MFC3883659.1"/>
    </source>
</evidence>
<dbReference type="RefSeq" id="WP_377914360.1">
    <property type="nucleotide sequence ID" value="NZ_JBHRZT010000039.1"/>
</dbReference>
<reference evidence="3" key="1">
    <citation type="journal article" date="2019" name="Int. J. Syst. Evol. Microbiol.">
        <title>The Global Catalogue of Microorganisms (GCM) 10K type strain sequencing project: providing services to taxonomists for standard genome sequencing and annotation.</title>
        <authorList>
            <consortium name="The Broad Institute Genomics Platform"/>
            <consortium name="The Broad Institute Genome Sequencing Center for Infectious Disease"/>
            <person name="Wu L."/>
            <person name="Ma J."/>
        </authorList>
    </citation>
    <scope>NUCLEOTIDE SEQUENCE [LARGE SCALE GENOMIC DNA]</scope>
    <source>
        <strain evidence="3">CCUG 61889</strain>
    </source>
</reference>
<dbReference type="InterPro" id="IPR048356">
    <property type="entry name" value="MS_N"/>
</dbReference>
<evidence type="ECO:0000259" key="1">
    <source>
        <dbReference type="Pfam" id="PF20656"/>
    </source>
</evidence>
<sequence length="40" mass="4938">MRFNFLKLLQLKFNSTRKDLLQNRKIRQGEIDAERHRLIP</sequence>
<protein>
    <recommendedName>
        <fullName evidence="1">Malate synthase N-terminal domain-containing protein</fullName>
    </recommendedName>
</protein>
<dbReference type="Proteomes" id="UP001595752">
    <property type="component" value="Unassembled WGS sequence"/>
</dbReference>
<proteinExistence type="predicted"/>
<organism evidence="2 3">
    <name type="scientific">Bacillus songklensis</name>
    <dbReference type="NCBI Taxonomy" id="1069116"/>
    <lineage>
        <taxon>Bacteria</taxon>
        <taxon>Bacillati</taxon>
        <taxon>Bacillota</taxon>
        <taxon>Bacilli</taxon>
        <taxon>Bacillales</taxon>
        <taxon>Bacillaceae</taxon>
        <taxon>Bacillus</taxon>
    </lineage>
</organism>
<gene>
    <name evidence="2" type="ORF">ACFOU2_09200</name>
</gene>
<comment type="caution">
    <text evidence="2">The sequence shown here is derived from an EMBL/GenBank/DDBJ whole genome shotgun (WGS) entry which is preliminary data.</text>
</comment>
<dbReference type="EMBL" id="JBHRZT010000039">
    <property type="protein sequence ID" value="MFC3883659.1"/>
    <property type="molecule type" value="Genomic_DNA"/>
</dbReference>
<evidence type="ECO:0000313" key="3">
    <source>
        <dbReference type="Proteomes" id="UP001595752"/>
    </source>
</evidence>
<keyword evidence="3" id="KW-1185">Reference proteome</keyword>
<name>A0ABV8B293_9BACI</name>